<proteinExistence type="predicted"/>
<dbReference type="InterPro" id="IPR050486">
    <property type="entry name" value="Mannose-1P_guanyltransferase"/>
</dbReference>
<gene>
    <name evidence="2" type="ORF">KHU32_07525</name>
</gene>
<dbReference type="Gene3D" id="3.90.550.10">
    <property type="entry name" value="Spore Coat Polysaccharide Biosynthesis Protein SpsA, Chain A"/>
    <property type="match status" value="1"/>
</dbReference>
<name>A0ABS5QDX2_9PROT</name>
<evidence type="ECO:0000259" key="1">
    <source>
        <dbReference type="Pfam" id="PF00483"/>
    </source>
</evidence>
<dbReference type="InterPro" id="IPR029044">
    <property type="entry name" value="Nucleotide-diphossugar_trans"/>
</dbReference>
<evidence type="ECO:0000313" key="3">
    <source>
        <dbReference type="Proteomes" id="UP000766336"/>
    </source>
</evidence>
<sequence length="237" mass="25597">MLPQEAPTEAIVLAGGFGTRLRSVVSDVPKPLAPVAGRPFLAWLLDALQRGGLRRVVLATGYLGEMVEAAIGSRHGTLDIAYVREEQPLGTGGSLWAAMAATSGDRVFALNGDTWQGANYAAMARSAPEADLVFAVRPVEDRARYGSVLLEEGRLVGLREKGEHGPGLVNSGIYLIRRELLAKRPLEGAFSFEKEILERPEGLDIRGFEVDGRFIDIGTPEDFSRAQTALPEWSARA</sequence>
<dbReference type="RefSeq" id="WP_213669383.1">
    <property type="nucleotide sequence ID" value="NZ_JAHCDA010000001.1"/>
</dbReference>
<accession>A0ABS5QDX2</accession>
<dbReference type="SUPFAM" id="SSF53448">
    <property type="entry name" value="Nucleotide-diphospho-sugar transferases"/>
    <property type="match status" value="1"/>
</dbReference>
<organism evidence="2 3">
    <name type="scientific">Roseococcus pinisoli</name>
    <dbReference type="NCBI Taxonomy" id="2835040"/>
    <lineage>
        <taxon>Bacteria</taxon>
        <taxon>Pseudomonadati</taxon>
        <taxon>Pseudomonadota</taxon>
        <taxon>Alphaproteobacteria</taxon>
        <taxon>Acetobacterales</taxon>
        <taxon>Roseomonadaceae</taxon>
        <taxon>Roseococcus</taxon>
    </lineage>
</organism>
<dbReference type="PANTHER" id="PTHR22572">
    <property type="entry name" value="SUGAR-1-PHOSPHATE GUANYL TRANSFERASE"/>
    <property type="match status" value="1"/>
</dbReference>
<dbReference type="EMBL" id="JAHCDA010000001">
    <property type="protein sequence ID" value="MBS7810783.1"/>
    <property type="molecule type" value="Genomic_DNA"/>
</dbReference>
<feature type="domain" description="Nucleotidyl transferase" evidence="1">
    <location>
        <begin position="10"/>
        <end position="230"/>
    </location>
</feature>
<reference evidence="2 3" key="1">
    <citation type="submission" date="2021-05" db="EMBL/GenBank/DDBJ databases">
        <title>Roseococcus sp. XZZS9, whole genome shotgun sequencing project.</title>
        <authorList>
            <person name="Zhao G."/>
            <person name="Shen L."/>
        </authorList>
    </citation>
    <scope>NUCLEOTIDE SEQUENCE [LARGE SCALE GENOMIC DNA]</scope>
    <source>
        <strain evidence="2 3">XZZS9</strain>
    </source>
</reference>
<comment type="caution">
    <text evidence="2">The sequence shown here is derived from an EMBL/GenBank/DDBJ whole genome shotgun (WGS) entry which is preliminary data.</text>
</comment>
<dbReference type="Proteomes" id="UP000766336">
    <property type="component" value="Unassembled WGS sequence"/>
</dbReference>
<dbReference type="Pfam" id="PF00483">
    <property type="entry name" value="NTP_transferase"/>
    <property type="match status" value="1"/>
</dbReference>
<protein>
    <submittedName>
        <fullName evidence="2">Nucleotidyltransferase family protein</fullName>
    </submittedName>
</protein>
<dbReference type="InterPro" id="IPR005835">
    <property type="entry name" value="NTP_transferase_dom"/>
</dbReference>
<dbReference type="CDD" id="cd06915">
    <property type="entry name" value="NTP_transferase_WcbM_like"/>
    <property type="match status" value="1"/>
</dbReference>
<evidence type="ECO:0000313" key="2">
    <source>
        <dbReference type="EMBL" id="MBS7810783.1"/>
    </source>
</evidence>
<keyword evidence="3" id="KW-1185">Reference proteome</keyword>